<protein>
    <recommendedName>
        <fullName evidence="3">Reverse transcriptase Ty1/copia-type domain-containing protein</fullName>
    </recommendedName>
</protein>
<dbReference type="OMA" id="CAWYEAL"/>
<accession>A0A3Q7JBY1</accession>
<organism evidence="1">
    <name type="scientific">Solanum lycopersicum</name>
    <name type="common">Tomato</name>
    <name type="synonym">Lycopersicon esculentum</name>
    <dbReference type="NCBI Taxonomy" id="4081"/>
    <lineage>
        <taxon>Eukaryota</taxon>
        <taxon>Viridiplantae</taxon>
        <taxon>Streptophyta</taxon>
        <taxon>Embryophyta</taxon>
        <taxon>Tracheophyta</taxon>
        <taxon>Spermatophyta</taxon>
        <taxon>Magnoliopsida</taxon>
        <taxon>eudicotyledons</taxon>
        <taxon>Gunneridae</taxon>
        <taxon>Pentapetalae</taxon>
        <taxon>asterids</taxon>
        <taxon>lamiids</taxon>
        <taxon>Solanales</taxon>
        <taxon>Solanaceae</taxon>
        <taxon>Solanoideae</taxon>
        <taxon>Solaneae</taxon>
        <taxon>Solanum</taxon>
        <taxon>Solanum subgen. Lycopersicon</taxon>
    </lineage>
</organism>
<dbReference type="STRING" id="4081.A0A3Q7JBY1"/>
<keyword evidence="2" id="KW-1185">Reference proteome</keyword>
<evidence type="ECO:0000313" key="2">
    <source>
        <dbReference type="Proteomes" id="UP000004994"/>
    </source>
</evidence>
<sequence>MAQPKGYVNPDFPNYVCRLKKALCAWYEALKSHLTISGFVKSKSDASLFIFTSETVTMYILVYFDSILITRNYPALVTHVINSLVPNGIVLSQSKYILEILIDVDMTNCKGVMTPMCSSSPPKAGDGSPHADATLYSTKRVLRYLQASSTYADADKPGDPMTESSLFHYRFSFTFLKMFTTFF</sequence>
<dbReference type="InParanoid" id="A0A3Q7JBY1"/>
<dbReference type="EnsemblPlants" id="Solyc10g051365.1.1">
    <property type="protein sequence ID" value="Solyc10g051365.1.1"/>
    <property type="gene ID" value="Solyc10g051365.1"/>
</dbReference>
<dbReference type="Proteomes" id="UP000004994">
    <property type="component" value="Chromosome 10"/>
</dbReference>
<reference evidence="1" key="1">
    <citation type="journal article" date="2012" name="Nature">
        <title>The tomato genome sequence provides insights into fleshy fruit evolution.</title>
        <authorList>
            <consortium name="Tomato Genome Consortium"/>
        </authorList>
    </citation>
    <scope>NUCLEOTIDE SEQUENCE [LARGE SCALE GENOMIC DNA]</scope>
    <source>
        <strain evidence="1">cv. Heinz 1706</strain>
    </source>
</reference>
<evidence type="ECO:0000313" key="1">
    <source>
        <dbReference type="EnsemblPlants" id="Solyc10g051365.1.1"/>
    </source>
</evidence>
<dbReference type="Gramene" id="Solyc10g051365.1.1">
    <property type="protein sequence ID" value="Solyc10g051365.1.1"/>
    <property type="gene ID" value="Solyc10g051365.1"/>
</dbReference>
<name>A0A3Q7JBY1_SOLLC</name>
<proteinExistence type="predicted"/>
<reference evidence="1" key="2">
    <citation type="submission" date="2019-01" db="UniProtKB">
        <authorList>
            <consortium name="EnsemblPlants"/>
        </authorList>
    </citation>
    <scope>IDENTIFICATION</scope>
    <source>
        <strain evidence="1">cv. Heinz 1706</strain>
    </source>
</reference>
<dbReference type="AlphaFoldDB" id="A0A3Q7JBY1"/>
<evidence type="ECO:0008006" key="3">
    <source>
        <dbReference type="Google" id="ProtNLM"/>
    </source>
</evidence>